<dbReference type="Proteomes" id="UP000305888">
    <property type="component" value="Plasmid pD4M1F"/>
</dbReference>
<dbReference type="Pfam" id="PF13191">
    <property type="entry name" value="AAA_16"/>
    <property type="match status" value="1"/>
</dbReference>
<geneLocation type="plasmid" evidence="4">
    <name>pd4m1f</name>
</geneLocation>
<dbReference type="SMART" id="SM00220">
    <property type="entry name" value="S_TKc"/>
    <property type="match status" value="1"/>
</dbReference>
<dbReference type="SUPFAM" id="SSF56112">
    <property type="entry name" value="Protein kinase-like (PK-like)"/>
    <property type="match status" value="1"/>
</dbReference>
<keyword evidence="4" id="KW-1185">Reference proteome</keyword>
<dbReference type="PANTHER" id="PTHR43642">
    <property type="entry name" value="HYBRID SIGNAL TRANSDUCTION HISTIDINE KINASE G"/>
    <property type="match status" value="1"/>
</dbReference>
<dbReference type="SUPFAM" id="SSF55874">
    <property type="entry name" value="ATPase domain of HSP90 chaperone/DNA topoisomerase II/histidine kinase"/>
    <property type="match status" value="1"/>
</dbReference>
<protein>
    <submittedName>
        <fullName evidence="3">GAF domain-containing protein</fullName>
    </submittedName>
</protein>
<dbReference type="SMART" id="SM00387">
    <property type="entry name" value="HATPase_c"/>
    <property type="match status" value="1"/>
</dbReference>
<feature type="domain" description="Protein kinase" evidence="2">
    <location>
        <begin position="1"/>
        <end position="263"/>
    </location>
</feature>
<dbReference type="PANTHER" id="PTHR43642:SF1">
    <property type="entry name" value="HYBRID SIGNAL TRANSDUCTION HISTIDINE KINASE G"/>
    <property type="match status" value="1"/>
</dbReference>
<dbReference type="InterPro" id="IPR027417">
    <property type="entry name" value="P-loop_NTPase"/>
</dbReference>
<dbReference type="InterPro" id="IPR000719">
    <property type="entry name" value="Prot_kinase_dom"/>
</dbReference>
<dbReference type="SUPFAM" id="SSF55781">
    <property type="entry name" value="GAF domain-like"/>
    <property type="match status" value="1"/>
</dbReference>
<dbReference type="OrthoDB" id="341967at2"/>
<dbReference type="SMART" id="SM00065">
    <property type="entry name" value="GAF"/>
    <property type="match status" value="1"/>
</dbReference>
<accession>A0A5B8G1F4</accession>
<dbReference type="InterPro" id="IPR029016">
    <property type="entry name" value="GAF-like_dom_sf"/>
</dbReference>
<dbReference type="InterPro" id="IPR003594">
    <property type="entry name" value="HATPase_dom"/>
</dbReference>
<proteinExistence type="predicted"/>
<reference evidence="3 4" key="1">
    <citation type="submission" date="2019-06" db="EMBL/GenBank/DDBJ databases">
        <title>Genome sequence of Rhodobacteraceae bacterium D4M1.</title>
        <authorList>
            <person name="Cao J."/>
        </authorList>
    </citation>
    <scope>NUCLEOTIDE SEQUENCE [LARGE SCALE GENOMIC DNA]</scope>
    <source>
        <strain evidence="3 4">D4M1</strain>
        <plasmid evidence="4">pd4m1f</plasmid>
    </source>
</reference>
<dbReference type="InterPro" id="IPR053159">
    <property type="entry name" value="Hybrid_Histidine_Kinase"/>
</dbReference>
<feature type="compositionally biased region" description="Pro residues" evidence="1">
    <location>
        <begin position="1661"/>
        <end position="1671"/>
    </location>
</feature>
<feature type="region of interest" description="Disordered" evidence="1">
    <location>
        <begin position="256"/>
        <end position="285"/>
    </location>
</feature>
<dbReference type="KEGG" id="ppru:FDP22_24105"/>
<name>A0A5B8G1F4_9RHOB</name>
<dbReference type="RefSeq" id="WP_138579390.1">
    <property type="nucleotide sequence ID" value="NZ_CP040824.1"/>
</dbReference>
<feature type="compositionally biased region" description="Low complexity" evidence="1">
    <location>
        <begin position="1649"/>
        <end position="1660"/>
    </location>
</feature>
<dbReference type="Gene3D" id="3.40.50.300">
    <property type="entry name" value="P-loop containing nucleotide triphosphate hydrolases"/>
    <property type="match status" value="1"/>
</dbReference>
<dbReference type="Pfam" id="PF00069">
    <property type="entry name" value="Pkinase"/>
    <property type="match status" value="1"/>
</dbReference>
<keyword evidence="3" id="KW-0614">Plasmid</keyword>
<dbReference type="PROSITE" id="PS50011">
    <property type="entry name" value="PROTEIN_KINASE_DOM"/>
    <property type="match status" value="1"/>
</dbReference>
<sequence length="1699" mass="182239">MAERLWPGTHDDTEALTRDSDTELLRAAMPGQGYSVLLRVALSGAGAEALLRQEFALAPRLDPAWAAQPLDFTRMGARPALRSADPGGRPLGDLLVAPMGMALRLRLGSGMIAAVAAMHVQGLRHGDIRPANLLCQDSGAVHLLGFGHAGPDIAPARPDVDLAPDSLPWMAPERTGRLHAPLDRRADLYSLGVVLYELLGGAPPLVARDAAEWLHCHLARSPVDLATRAPELPVGLVRVVHRLLAKAPEERFADGEAVQAEWERSLPGRQPGPRRAASPDRPRPLVPAQLHGRAGELAAISAAFEQAARREGTTVALVHGVSGIGKSALVRAALRGLVPPRGLFAAGKFDQYARGAPYATLSQAFGQLITGILGRPRAEREVWADALRRALGPAAAVIAPVAPGLELLLGPLPSAPDLPPEQATARFDHAFRGLISVFARPEHPLALFLDDLQWIDRSTLDLLRRLLHESGPARLLIVAAWRSDEVPIDHPLRGLLGLLRVMPGLEIHDVTVGPLDQGAISGLLSEALHMPRGATDGLAAALGESSNGNPLHILQLLSALTEERVLRPDPSSGQWHWDEAAVRARPAQVVSELFSFRLTRLSEAARSLLLRFACLGGAVETATLASAARLDPARTEALLEEALRDGLVQRRAGGWAFLHDRVQEGAYALAPPRQRAALHLDVGRALAAASGPHPPAERAFAIAAQYTLALPCVTDPADRLELARFYLETARHAQASSACRAAQTYASEGLGLLGPMPGDPGLAFDLGFLRAECAFLDGSAAEALDRLPELAAAARTPTQRGAVAALRITALLALDRSDQAIATCLSYLATQGTMWQPHPSEATARDEYARFLAALDGRPVAALADLPVMEDEASHAMMDVLAAALAPAFFFDEHLVALMLSRMANLTLDRGICHASPLGFAYLGMICGPGFGDYHQAYEYGRLGVALLDRGLVRFRPRVLMTFAYHVAPWTRPVRSERALLLRAFEEARESGDITYGGFTSVTLVSSMLWAGERLEQVQRTAEARLHYVRQVQFGLCADILTSQIQMTRALRGLTRDPGSFAARAFDEAAFEARLTDNPSLAIAACWHWIRKLQLRVIAGDAAGAVEAALLAEPLLWTTSGHLEMAEYHFHAALAHAGLAARSGAELHRARLARHLVQLDRWAEVNPGDFRARASLVHAESARISGFREEAMRLYDRAIMDARRQDAPQVEALAAERAAQFHASQGLPGLEAACLRDARAAWERWGALGKVWRMDVQRPDLSPDAAETDSAPVALPGTDIAALQRGSQAVAGPGGFAELAPTLLELVLEHAGASRALLFVVSGASLRVETEVQARPDGVRTRRIAPGDAPPLPWNLVEACAAEARVIRIDDAHTPGPFAADPYWSAATTRALLCLPLLRRGRTVGVILLENDLAAQAFPPARVDLLRLLASQAAEVIEVASLEEKDALLKEVHHRVKNNLQLIMSLLSLQAGRIEDPATAMLFADARDRVRSMAFVHESLYRLGNFASAPMRPQLEAICAQLLRAYAPPDGTVDLRTDLEDLQLDLDRAVPCGLIVNELVSNALKHAFPDGRRGLVLVMLKRRGAEIAITVRDDGAGLAPEVDIAGAQTLGLQLVCDLTEQLRGRIEIRRGPGVAAEPAPGGPGEDGQGPRPALPAAGAVPPRPVPRPGAPPLADRLPGVPLRSGTEITVTFHAGEQMT</sequence>
<dbReference type="InterPro" id="IPR011009">
    <property type="entry name" value="Kinase-like_dom_sf"/>
</dbReference>
<dbReference type="EMBL" id="CP040824">
    <property type="protein sequence ID" value="QDL94946.1"/>
    <property type="molecule type" value="Genomic_DNA"/>
</dbReference>
<dbReference type="Gene3D" id="3.30.565.10">
    <property type="entry name" value="Histidine kinase-like ATPase, C-terminal domain"/>
    <property type="match status" value="1"/>
</dbReference>
<evidence type="ECO:0000259" key="2">
    <source>
        <dbReference type="PROSITE" id="PS50011"/>
    </source>
</evidence>
<dbReference type="Pfam" id="PF02518">
    <property type="entry name" value="HATPase_c"/>
    <property type="match status" value="1"/>
</dbReference>
<evidence type="ECO:0000313" key="4">
    <source>
        <dbReference type="Proteomes" id="UP000305888"/>
    </source>
</evidence>
<dbReference type="Gene3D" id="3.30.450.40">
    <property type="match status" value="1"/>
</dbReference>
<evidence type="ECO:0000256" key="1">
    <source>
        <dbReference type="SAM" id="MobiDB-lite"/>
    </source>
</evidence>
<dbReference type="GO" id="GO:0004672">
    <property type="term" value="F:protein kinase activity"/>
    <property type="evidence" value="ECO:0007669"/>
    <property type="project" value="InterPro"/>
</dbReference>
<evidence type="ECO:0000313" key="3">
    <source>
        <dbReference type="EMBL" id="QDL94946.1"/>
    </source>
</evidence>
<dbReference type="GO" id="GO:0005524">
    <property type="term" value="F:ATP binding"/>
    <property type="evidence" value="ECO:0007669"/>
    <property type="project" value="InterPro"/>
</dbReference>
<gene>
    <name evidence="3" type="ORF">FDP22_24105</name>
</gene>
<dbReference type="Gene3D" id="1.10.510.10">
    <property type="entry name" value="Transferase(Phosphotransferase) domain 1"/>
    <property type="match status" value="1"/>
</dbReference>
<dbReference type="InterPro" id="IPR036890">
    <property type="entry name" value="HATPase_C_sf"/>
</dbReference>
<dbReference type="SUPFAM" id="SSF52540">
    <property type="entry name" value="P-loop containing nucleoside triphosphate hydrolases"/>
    <property type="match status" value="1"/>
</dbReference>
<feature type="region of interest" description="Disordered" evidence="1">
    <location>
        <begin position="1629"/>
        <end position="1681"/>
    </location>
</feature>
<dbReference type="Pfam" id="PF07568">
    <property type="entry name" value="HisKA_2"/>
    <property type="match status" value="1"/>
</dbReference>
<dbReference type="InterPro" id="IPR003018">
    <property type="entry name" value="GAF"/>
</dbReference>
<organism evidence="3 4">
    <name type="scientific">Paroceanicella profunda</name>
    <dbReference type="NCBI Taxonomy" id="2579971"/>
    <lineage>
        <taxon>Bacteria</taxon>
        <taxon>Pseudomonadati</taxon>
        <taxon>Pseudomonadota</taxon>
        <taxon>Alphaproteobacteria</taxon>
        <taxon>Rhodobacterales</taxon>
        <taxon>Paracoccaceae</taxon>
        <taxon>Paroceanicella</taxon>
    </lineage>
</organism>
<dbReference type="Pfam" id="PF01590">
    <property type="entry name" value="GAF"/>
    <property type="match status" value="1"/>
</dbReference>
<dbReference type="InterPro" id="IPR011495">
    <property type="entry name" value="Sig_transdc_His_kin_sub2_dim/P"/>
</dbReference>
<dbReference type="InterPro" id="IPR041664">
    <property type="entry name" value="AAA_16"/>
</dbReference>